<protein>
    <submittedName>
        <fullName evidence="2">Uncharacterized protein</fullName>
    </submittedName>
</protein>
<dbReference type="RefSeq" id="WP_072900281.1">
    <property type="nucleotide sequence ID" value="NZ_FQXB01000001.1"/>
</dbReference>
<reference evidence="2" key="1">
    <citation type="submission" date="2016-11" db="EMBL/GenBank/DDBJ databases">
        <authorList>
            <person name="Jaros S."/>
            <person name="Januszkiewicz K."/>
            <person name="Wedrychowicz H."/>
        </authorList>
    </citation>
    <scope>NUCLEOTIDE SEQUENCE [LARGE SCALE GENOMIC DNA]</scope>
    <source>
        <strain evidence="2">DSM 28715</strain>
    </source>
</reference>
<accession>A0A1M5NVN0</accession>
<gene>
    <name evidence="2" type="ORF">SAMN05444003_1618</name>
</gene>
<name>A0A1M5NVN0_9RHOB</name>
<evidence type="ECO:0000256" key="1">
    <source>
        <dbReference type="SAM" id="Phobius"/>
    </source>
</evidence>
<keyword evidence="1" id="KW-0812">Transmembrane</keyword>
<proteinExistence type="predicted"/>
<dbReference type="EMBL" id="FQXB01000001">
    <property type="protein sequence ID" value="SHG93591.1"/>
    <property type="molecule type" value="Genomic_DNA"/>
</dbReference>
<feature type="transmembrane region" description="Helical" evidence="1">
    <location>
        <begin position="32"/>
        <end position="52"/>
    </location>
</feature>
<keyword evidence="1" id="KW-1133">Transmembrane helix</keyword>
<dbReference type="AlphaFoldDB" id="A0A1M5NVN0"/>
<evidence type="ECO:0000313" key="2">
    <source>
        <dbReference type="EMBL" id="SHG93591.1"/>
    </source>
</evidence>
<keyword evidence="1" id="KW-0472">Membrane</keyword>
<dbReference type="Proteomes" id="UP000184074">
    <property type="component" value="Unassembled WGS sequence"/>
</dbReference>
<sequence length="61" mass="6225">MSLGLTIISAFSGMITAMGLYFGGHVSLIEGLGAYSLTGLLVALIAATALVLDNQNPDNRA</sequence>
<evidence type="ECO:0000313" key="3">
    <source>
        <dbReference type="Proteomes" id="UP000184074"/>
    </source>
</evidence>
<organism evidence="2 3">
    <name type="scientific">Cognatiyoonia sediminum</name>
    <dbReference type="NCBI Taxonomy" id="1508389"/>
    <lineage>
        <taxon>Bacteria</taxon>
        <taxon>Pseudomonadati</taxon>
        <taxon>Pseudomonadota</taxon>
        <taxon>Alphaproteobacteria</taxon>
        <taxon>Rhodobacterales</taxon>
        <taxon>Paracoccaceae</taxon>
        <taxon>Cognatiyoonia</taxon>
    </lineage>
</organism>
<keyword evidence="3" id="KW-1185">Reference proteome</keyword>
<feature type="transmembrane region" description="Helical" evidence="1">
    <location>
        <begin position="7"/>
        <end position="26"/>
    </location>
</feature>
<dbReference type="STRING" id="1508389.SAMN05444003_1618"/>